<reference evidence="1 2" key="1">
    <citation type="submission" date="2014-05" db="EMBL/GenBank/DDBJ databases">
        <title>ATOL: Assembling a taxonomically balanced genome-scale reconstruction of the evolutionary history of the Enterobacteriaceae.</title>
        <authorList>
            <person name="Plunkett G.III."/>
            <person name="Neeno-Eckwall E.C."/>
            <person name="Glasner J.D."/>
            <person name="Perna N.T."/>
        </authorList>
    </citation>
    <scope>NUCLEOTIDE SEQUENCE [LARGE SCALE GENOMIC DNA]</scope>
    <source>
        <strain evidence="1 2">ATCC 33301</strain>
    </source>
</reference>
<sequence>MENNFLDYYNRELTFIREMACEFAQKHPAIAARLGMQGIEVADPYVERLIEAFCFLSARTRIKLDAEFPRFTQRLLDTLSPNYNSPTPSMGVVRLYPDPDTGDLTRGYTLDRDSAFISQRLPESQTRCEFRNSQPVTLWPLEIADASLTSIPPDLPGVAEEDCDISQCKGALRLRLKLTGDATFSELEGLDRLPIYISGDETIVSHLFELLHCHHQAVIMPSPHAGTPATLITEQPLVPEGLEPHQGLLPASWNMFHGHTLLQEYVCCRQRFYFFTLTRLAAGLKSNHTREAEIIILLDRLPQELIAHVNAARFLLFCTPVINLFPKRLDRITLNRSLNQFHAVVDRCHPLDYEIFSVSHVTGLQADNSDEVVFNPLYHTRHVDQGNYGRYFSLQREVRQVQPDDSSYLTQRAYPGTETYISLVDQHEAPYSDTLRYLRVDALVTNRHLPCTLAEHARFRLTLPEDVPVSQAEFVSTPSAPRGSFAVGEAAWRLISQLSLNYLPVGEMPEAGGAGFLRDILQLFTTRSDPETVTQIESLVGCTTEPVIRRLGGEGLLIYGRGIRCRLTVDETGFSGLSPYLFGLIMENYLSRHAAINIFTETELYSVQRGRVADWPARPGRRGIL</sequence>
<dbReference type="OrthoDB" id="9763676at2"/>
<dbReference type="PIRSF" id="PIRSF028304">
    <property type="entry name" value="UCP028304"/>
    <property type="match status" value="1"/>
</dbReference>
<gene>
    <name evidence="1" type="ORF">GTPT_3086</name>
</gene>
<dbReference type="eggNOG" id="COG3519">
    <property type="taxonomic scope" value="Bacteria"/>
</dbReference>
<dbReference type="Proteomes" id="UP000028602">
    <property type="component" value="Unassembled WGS sequence"/>
</dbReference>
<dbReference type="Pfam" id="PF05947">
    <property type="entry name" value="T6SS_TssF"/>
    <property type="match status" value="1"/>
</dbReference>
<keyword evidence="2" id="KW-1185">Reference proteome</keyword>
<dbReference type="PANTHER" id="PTHR35370">
    <property type="entry name" value="CYTOPLASMIC PROTEIN-RELATED-RELATED"/>
    <property type="match status" value="1"/>
</dbReference>
<dbReference type="InterPro" id="IPR010272">
    <property type="entry name" value="T6SS_TssF"/>
</dbReference>
<evidence type="ECO:0000313" key="2">
    <source>
        <dbReference type="Proteomes" id="UP000028602"/>
    </source>
</evidence>
<dbReference type="RefSeq" id="WP_029989918.1">
    <property type="nucleotide sequence ID" value="NZ_ATMJ01000013.1"/>
</dbReference>
<organism evidence="1 2">
    <name type="scientific">Tatumella ptyseos ATCC 33301</name>
    <dbReference type="NCBI Taxonomy" id="1005995"/>
    <lineage>
        <taxon>Bacteria</taxon>
        <taxon>Pseudomonadati</taxon>
        <taxon>Pseudomonadota</taxon>
        <taxon>Gammaproteobacteria</taxon>
        <taxon>Enterobacterales</taxon>
        <taxon>Erwiniaceae</taxon>
        <taxon>Tatumella</taxon>
    </lineage>
</organism>
<accession>A0A085JAI5</accession>
<dbReference type="AlphaFoldDB" id="A0A085JAI5"/>
<dbReference type="EMBL" id="JMPR01000047">
    <property type="protein sequence ID" value="KFD17481.1"/>
    <property type="molecule type" value="Genomic_DNA"/>
</dbReference>
<evidence type="ECO:0000313" key="1">
    <source>
        <dbReference type="EMBL" id="KFD17481.1"/>
    </source>
</evidence>
<comment type="caution">
    <text evidence="1">The sequence shown here is derived from an EMBL/GenBank/DDBJ whole genome shotgun (WGS) entry which is preliminary data.</text>
</comment>
<dbReference type="PANTHER" id="PTHR35370:SF1">
    <property type="entry name" value="TYPE VI SECRETION SYSTEM COMPONENT TSSF1"/>
    <property type="match status" value="1"/>
</dbReference>
<proteinExistence type="predicted"/>
<name>A0A085JAI5_9GAMM</name>
<protein>
    <submittedName>
        <fullName evidence="1">ImpG/VasA family protein</fullName>
    </submittedName>
</protein>
<dbReference type="NCBIfam" id="TIGR03359">
    <property type="entry name" value="VI_chp_6"/>
    <property type="match status" value="1"/>
</dbReference>